<reference evidence="2" key="1">
    <citation type="journal article" date="2019" name="Curr. Biol.">
        <title>Genome Sequence of Striga asiatica Provides Insight into the Evolution of Plant Parasitism.</title>
        <authorList>
            <person name="Yoshida S."/>
            <person name="Kim S."/>
            <person name="Wafula E.K."/>
            <person name="Tanskanen J."/>
            <person name="Kim Y.M."/>
            <person name="Honaas L."/>
            <person name="Yang Z."/>
            <person name="Spallek T."/>
            <person name="Conn C.E."/>
            <person name="Ichihashi Y."/>
            <person name="Cheong K."/>
            <person name="Cui S."/>
            <person name="Der J.P."/>
            <person name="Gundlach H."/>
            <person name="Jiao Y."/>
            <person name="Hori C."/>
            <person name="Ishida J.K."/>
            <person name="Kasahara H."/>
            <person name="Kiba T."/>
            <person name="Kim M.S."/>
            <person name="Koo N."/>
            <person name="Laohavisit A."/>
            <person name="Lee Y.H."/>
            <person name="Lumba S."/>
            <person name="McCourt P."/>
            <person name="Mortimer J.C."/>
            <person name="Mutuku J.M."/>
            <person name="Nomura T."/>
            <person name="Sasaki-Sekimoto Y."/>
            <person name="Seto Y."/>
            <person name="Wang Y."/>
            <person name="Wakatake T."/>
            <person name="Sakakibara H."/>
            <person name="Demura T."/>
            <person name="Yamaguchi S."/>
            <person name="Yoneyama K."/>
            <person name="Manabe R.I."/>
            <person name="Nelson D.C."/>
            <person name="Schulman A.H."/>
            <person name="Timko M.P."/>
            <person name="dePamphilis C.W."/>
            <person name="Choi D."/>
            <person name="Shirasu K."/>
        </authorList>
    </citation>
    <scope>NUCLEOTIDE SEQUENCE [LARGE SCALE GENOMIC DNA]</scope>
    <source>
        <strain evidence="2">cv. UVA1</strain>
    </source>
</reference>
<accession>A0A5A7QQP4</accession>
<dbReference type="EMBL" id="BKCP01007760">
    <property type="protein sequence ID" value="GER47212.1"/>
    <property type="molecule type" value="Genomic_DNA"/>
</dbReference>
<name>A0A5A7QQP4_STRAF</name>
<evidence type="ECO:0000313" key="1">
    <source>
        <dbReference type="EMBL" id="GER47212.1"/>
    </source>
</evidence>
<evidence type="ECO:0000313" key="2">
    <source>
        <dbReference type="Proteomes" id="UP000325081"/>
    </source>
</evidence>
<dbReference type="AlphaFoldDB" id="A0A5A7QQP4"/>
<organism evidence="1 2">
    <name type="scientific">Striga asiatica</name>
    <name type="common">Asiatic witchweed</name>
    <name type="synonym">Buchnera asiatica</name>
    <dbReference type="NCBI Taxonomy" id="4170"/>
    <lineage>
        <taxon>Eukaryota</taxon>
        <taxon>Viridiplantae</taxon>
        <taxon>Streptophyta</taxon>
        <taxon>Embryophyta</taxon>
        <taxon>Tracheophyta</taxon>
        <taxon>Spermatophyta</taxon>
        <taxon>Magnoliopsida</taxon>
        <taxon>eudicotyledons</taxon>
        <taxon>Gunneridae</taxon>
        <taxon>Pentapetalae</taxon>
        <taxon>asterids</taxon>
        <taxon>lamiids</taxon>
        <taxon>Lamiales</taxon>
        <taxon>Orobanchaceae</taxon>
        <taxon>Buchnereae</taxon>
        <taxon>Striga</taxon>
    </lineage>
</organism>
<sequence>MRKLEQFLFASVNRAVKSIHTRKGQSSVKKRGKRICQNTLRNQNHTTRKDDAAATNTAQAAARATVSHPRISQDELATATSAAGGALGGSAFLGGGGGGGDGGSASKNLRGSSTLPTSYTASWSPAYTALPTDAFVYPVVMFAPPPLPAAAVTGLLTVSNCDGASSAGTTWNWINSIFRSSESELRAPDFRSENAASVGAKTVRAWLESLSCVWIWSATLVLFSRRMKVVKWPAFARMAVRSGGPDGAGPGAAAGVWAEVG</sequence>
<comment type="caution">
    <text evidence="1">The sequence shown here is derived from an EMBL/GenBank/DDBJ whole genome shotgun (WGS) entry which is preliminary data.</text>
</comment>
<dbReference type="Proteomes" id="UP000325081">
    <property type="component" value="Unassembled WGS sequence"/>
</dbReference>
<protein>
    <submittedName>
        <fullName evidence="1">Sodium Bile acid symporter family</fullName>
    </submittedName>
</protein>
<proteinExistence type="predicted"/>
<gene>
    <name evidence="1" type="ORF">STAS_24308</name>
</gene>
<keyword evidence="2" id="KW-1185">Reference proteome</keyword>